<protein>
    <submittedName>
        <fullName evidence="2">ABC-2 type transport system permease protein</fullName>
    </submittedName>
</protein>
<evidence type="ECO:0000256" key="1">
    <source>
        <dbReference type="SAM" id="Phobius"/>
    </source>
</evidence>
<dbReference type="RefSeq" id="WP_074520547.1">
    <property type="nucleotide sequence ID" value="NZ_FNHZ01000001.1"/>
</dbReference>
<reference evidence="3" key="1">
    <citation type="submission" date="2016-10" db="EMBL/GenBank/DDBJ databases">
        <authorList>
            <person name="Varghese N."/>
            <person name="Submissions S."/>
        </authorList>
    </citation>
    <scope>NUCLEOTIDE SEQUENCE [LARGE SCALE GENOMIC DNA]</scope>
    <source>
        <strain evidence="3">M83</strain>
    </source>
</reference>
<feature type="transmembrane region" description="Helical" evidence="1">
    <location>
        <begin position="249"/>
        <end position="272"/>
    </location>
</feature>
<dbReference type="AlphaFoldDB" id="A0A1G9T7V6"/>
<gene>
    <name evidence="2" type="ORF">SAMN05216544_0246</name>
</gene>
<dbReference type="EMBL" id="FNHZ01000001">
    <property type="protein sequence ID" value="SDM43710.1"/>
    <property type="molecule type" value="Genomic_DNA"/>
</dbReference>
<name>A0A1G9T7V6_9FIRM</name>
<sequence length="348" mass="39177">MKRVLFWIYLMLKKQLKNPFIVGLLIAIPLVTLIAKNIPALNKTDTMQVGLCLLDEDEMTVQAANALVSGDYSVDFYIADSREDLVNDIVSKKTECGYVFSENISEKIMEDDYNGCIECVINESNYVSSMTNEIVFSQLFKSFADDILVKFIKENKVFSLDAAKAVVNAKASYEKYLSSDQTFHLTFTTLDNDGQSTRQMTQTTGKFPLRAILYILIFAGGLFGVAWFLEDEAKGSYVTLSKRYKILARPVYAFIGAFLFWISSSIALLIAGSKISPKTVLLGIAYVFLVTAYAWILGMIFRRIENYIAITFVLIVACFIFCPVFINISLYIDAAKYISAILLPSWFI</sequence>
<keyword evidence="1" id="KW-0812">Transmembrane</keyword>
<dbReference type="OrthoDB" id="2065983at2"/>
<feature type="transmembrane region" description="Helical" evidence="1">
    <location>
        <begin position="279"/>
        <end position="301"/>
    </location>
</feature>
<evidence type="ECO:0000313" key="2">
    <source>
        <dbReference type="EMBL" id="SDM43710.1"/>
    </source>
</evidence>
<organism evidence="2 3">
    <name type="scientific">Lachnospira pectinoschiza</name>
    <dbReference type="NCBI Taxonomy" id="28052"/>
    <lineage>
        <taxon>Bacteria</taxon>
        <taxon>Bacillati</taxon>
        <taxon>Bacillota</taxon>
        <taxon>Clostridia</taxon>
        <taxon>Lachnospirales</taxon>
        <taxon>Lachnospiraceae</taxon>
        <taxon>Lachnospira</taxon>
    </lineage>
</organism>
<keyword evidence="1" id="KW-1133">Transmembrane helix</keyword>
<accession>A0A1G9T7V6</accession>
<evidence type="ECO:0000313" key="3">
    <source>
        <dbReference type="Proteomes" id="UP000187651"/>
    </source>
</evidence>
<feature type="transmembrane region" description="Helical" evidence="1">
    <location>
        <begin position="207"/>
        <end position="229"/>
    </location>
</feature>
<feature type="transmembrane region" description="Helical" evidence="1">
    <location>
        <begin position="307"/>
        <end position="332"/>
    </location>
</feature>
<keyword evidence="3" id="KW-1185">Reference proteome</keyword>
<keyword evidence="1" id="KW-0472">Membrane</keyword>
<proteinExistence type="predicted"/>
<feature type="transmembrane region" description="Helical" evidence="1">
    <location>
        <begin position="20"/>
        <end position="38"/>
    </location>
</feature>
<dbReference type="Proteomes" id="UP000187651">
    <property type="component" value="Unassembled WGS sequence"/>
</dbReference>